<evidence type="ECO:0000256" key="4">
    <source>
        <dbReference type="PIRNR" id="PIRNR006707"/>
    </source>
</evidence>
<dbReference type="GO" id="GO:0003700">
    <property type="term" value="F:DNA-binding transcription factor activity"/>
    <property type="evidence" value="ECO:0007669"/>
    <property type="project" value="InterPro"/>
</dbReference>
<keyword evidence="3 4" id="KW-0804">Transcription</keyword>
<keyword evidence="7" id="KW-1185">Reference proteome</keyword>
<gene>
    <name evidence="6" type="ORF">A0127_03140</name>
</gene>
<dbReference type="EMBL" id="CP014750">
    <property type="protein sequence ID" value="AMQ18233.1"/>
    <property type="molecule type" value="Genomic_DNA"/>
</dbReference>
<dbReference type="InterPro" id="IPR026282">
    <property type="entry name" value="MJ1563"/>
</dbReference>
<dbReference type="CDD" id="cd00090">
    <property type="entry name" value="HTH_ARSR"/>
    <property type="match status" value="1"/>
</dbReference>
<dbReference type="KEGG" id="tpep:A0127_03140"/>
<reference evidence="7" key="1">
    <citation type="submission" date="2016-03" db="EMBL/GenBank/DDBJ databases">
        <authorList>
            <person name="Oger P.M."/>
        </authorList>
    </citation>
    <scope>NUCLEOTIDE SEQUENCE [LARGE SCALE GENOMIC DNA]</scope>
    <source>
        <strain evidence="7">OG-1</strain>
    </source>
</reference>
<feature type="domain" description="HTH marR-type" evidence="5">
    <location>
        <begin position="16"/>
        <end position="110"/>
    </location>
</feature>
<organism evidence="6 7">
    <name type="scientific">Thermococcus peptonophilus</name>
    <dbReference type="NCBI Taxonomy" id="53952"/>
    <lineage>
        <taxon>Archaea</taxon>
        <taxon>Methanobacteriati</taxon>
        <taxon>Methanobacteriota</taxon>
        <taxon>Thermococci</taxon>
        <taxon>Thermococcales</taxon>
        <taxon>Thermococcaceae</taxon>
        <taxon>Thermococcus</taxon>
    </lineage>
</organism>
<dbReference type="InterPro" id="IPR036390">
    <property type="entry name" value="WH_DNA-bd_sf"/>
</dbReference>
<dbReference type="GeneID" id="27139508"/>
<keyword evidence="1 4" id="KW-0805">Transcription regulation</keyword>
<name>A0A142CTY1_9EURY</name>
<dbReference type="SUPFAM" id="SSF46785">
    <property type="entry name" value="Winged helix' DNA-binding domain"/>
    <property type="match status" value="1"/>
</dbReference>
<proteinExistence type="inferred from homology"/>
<dbReference type="AlphaFoldDB" id="A0A142CTY1"/>
<dbReference type="InterPro" id="IPR052362">
    <property type="entry name" value="HTH-GbsR_regulator"/>
</dbReference>
<evidence type="ECO:0000256" key="1">
    <source>
        <dbReference type="ARBA" id="ARBA00023015"/>
    </source>
</evidence>
<accession>A0A142CTY1</accession>
<dbReference type="Proteomes" id="UP000073604">
    <property type="component" value="Chromosome"/>
</dbReference>
<dbReference type="Gene3D" id="1.10.10.10">
    <property type="entry name" value="Winged helix-like DNA-binding domain superfamily/Winged helix DNA-binding domain"/>
    <property type="match status" value="1"/>
</dbReference>
<dbReference type="OrthoDB" id="85881at2157"/>
<dbReference type="GO" id="GO:0003677">
    <property type="term" value="F:DNA binding"/>
    <property type="evidence" value="ECO:0007669"/>
    <property type="project" value="UniProtKB-UniRule"/>
</dbReference>
<dbReference type="PANTHER" id="PTHR38465">
    <property type="entry name" value="HTH-TYPE TRANSCRIPTIONAL REGULATOR MJ1563-RELATED"/>
    <property type="match status" value="1"/>
</dbReference>
<dbReference type="Pfam" id="PF12802">
    <property type="entry name" value="MarR_2"/>
    <property type="match status" value="1"/>
</dbReference>
<evidence type="ECO:0000259" key="5">
    <source>
        <dbReference type="SMART" id="SM00347"/>
    </source>
</evidence>
<dbReference type="PIRSF" id="PIRSF006707">
    <property type="entry name" value="MJ1563"/>
    <property type="match status" value="1"/>
</dbReference>
<dbReference type="InterPro" id="IPR036388">
    <property type="entry name" value="WH-like_DNA-bd_sf"/>
</dbReference>
<dbReference type="RefSeq" id="WP_062387861.1">
    <property type="nucleotide sequence ID" value="NZ_CP014750.1"/>
</dbReference>
<dbReference type="InterPro" id="IPR000835">
    <property type="entry name" value="HTH_MarR-typ"/>
</dbReference>
<evidence type="ECO:0000313" key="6">
    <source>
        <dbReference type="EMBL" id="AMQ18233.1"/>
    </source>
</evidence>
<dbReference type="SMART" id="SM00347">
    <property type="entry name" value="HTH_MARR"/>
    <property type="match status" value="1"/>
</dbReference>
<protein>
    <recommendedName>
        <fullName evidence="4">HTH-type transcriptional regulator</fullName>
    </recommendedName>
</protein>
<evidence type="ECO:0000256" key="3">
    <source>
        <dbReference type="ARBA" id="ARBA00023163"/>
    </source>
</evidence>
<evidence type="ECO:0000313" key="7">
    <source>
        <dbReference type="Proteomes" id="UP000073604"/>
    </source>
</evidence>
<sequence length="184" mass="21104">MSVENAKRIMMEHFANTARKFGLSELYGYIYGVLFFEDEPMSLGEIAKRTGYSLSHVSSALKFLENLGLVVRIKKPGDRKAYYKAVKNLQEWRRAAYYKRILEDVRETRESLLRVLEELEGENGEDVERVRERIGLLLKKNLVAEKIAEILSKGDEEVLETIIDCIEKRSKRTSDGGPSEGTIL</sequence>
<dbReference type="PANTHER" id="PTHR38465:SF1">
    <property type="entry name" value="HTH-TYPE TRANSCRIPTIONAL REGULATOR MJ1563-RELATED"/>
    <property type="match status" value="1"/>
</dbReference>
<dbReference type="InterPro" id="IPR011991">
    <property type="entry name" value="ArsR-like_HTH"/>
</dbReference>
<dbReference type="STRING" id="53952.A0127_03140"/>
<comment type="similarity">
    <text evidence="4">Belongs to the GbsR family.</text>
</comment>
<keyword evidence="2 4" id="KW-0238">DNA-binding</keyword>
<evidence type="ECO:0000256" key="2">
    <source>
        <dbReference type="ARBA" id="ARBA00023125"/>
    </source>
</evidence>